<dbReference type="Gene3D" id="3.10.180.10">
    <property type="entry name" value="2,3-Dihydroxybiphenyl 1,2-Dioxygenase, domain 1"/>
    <property type="match status" value="1"/>
</dbReference>
<dbReference type="InterPro" id="IPR037523">
    <property type="entry name" value="VOC_core"/>
</dbReference>
<feature type="domain" description="VOC" evidence="1">
    <location>
        <begin position="6"/>
        <end position="124"/>
    </location>
</feature>
<dbReference type="Proteomes" id="UP000271573">
    <property type="component" value="Chromosome"/>
</dbReference>
<dbReference type="KEGG" id="nbe:Back2_29180"/>
<dbReference type="InterPro" id="IPR029068">
    <property type="entry name" value="Glyas_Bleomycin-R_OHBP_Dase"/>
</dbReference>
<gene>
    <name evidence="2" type="ORF">Back2_29180</name>
</gene>
<name>A0A3G9IY77_9ACTN</name>
<dbReference type="PANTHER" id="PTHR36437">
    <property type="entry name" value="GLYOXALASE/BLEOMYCIN RESISTANCE PROTEIN/DIOXYGENASE"/>
    <property type="match status" value="1"/>
</dbReference>
<dbReference type="SUPFAM" id="SSF54593">
    <property type="entry name" value="Glyoxalase/Bleomycin resistance protein/Dihydroxybiphenyl dioxygenase"/>
    <property type="match status" value="1"/>
</dbReference>
<dbReference type="InterPro" id="IPR004360">
    <property type="entry name" value="Glyas_Fos-R_dOase_dom"/>
</dbReference>
<proteinExistence type="predicted"/>
<dbReference type="PANTHER" id="PTHR36437:SF2">
    <property type="entry name" value="GLYOXALASE_BLEOMYCIN RESISTANCE PROTEIN_DIOXYGENASE"/>
    <property type="match status" value="1"/>
</dbReference>
<accession>A0A3G9IY77</accession>
<evidence type="ECO:0000313" key="2">
    <source>
        <dbReference type="EMBL" id="BBH18631.1"/>
    </source>
</evidence>
<dbReference type="AlphaFoldDB" id="A0A3G9IY77"/>
<keyword evidence="3" id="KW-1185">Reference proteome</keyword>
<evidence type="ECO:0000313" key="3">
    <source>
        <dbReference type="Proteomes" id="UP000271573"/>
    </source>
</evidence>
<dbReference type="EMBL" id="AP019307">
    <property type="protein sequence ID" value="BBH18631.1"/>
    <property type="molecule type" value="Genomic_DNA"/>
</dbReference>
<dbReference type="RefSeq" id="WP_125569905.1">
    <property type="nucleotide sequence ID" value="NZ_AP019307.1"/>
</dbReference>
<dbReference type="PROSITE" id="PS51819">
    <property type="entry name" value="VOC"/>
    <property type="match status" value="1"/>
</dbReference>
<evidence type="ECO:0000259" key="1">
    <source>
        <dbReference type="PROSITE" id="PS51819"/>
    </source>
</evidence>
<dbReference type="OrthoDB" id="197463at2"/>
<sequence length="127" mass="13253">MTTVQSIATAMFTVSSQDEAITFYRDTLGWEVRTDVTFGEGDEQGRWVEVAPRGSHAVLALNEFQGGVPGGGAIGVESTDVRAEREALAAAGVTVGEIMGGEGAVPLMFSASDRDGNNIWVVAVSTS</sequence>
<protein>
    <submittedName>
        <fullName evidence="2">Glyoxalase</fullName>
    </submittedName>
</protein>
<reference evidence="2 3" key="1">
    <citation type="submission" date="2018-11" db="EMBL/GenBank/DDBJ databases">
        <title>Complete genome sequence of Nocardioides baekrokdamisoli strain KCTC 39748.</title>
        <authorList>
            <person name="Kang S.W."/>
            <person name="Lee K.C."/>
            <person name="Kim K.K."/>
            <person name="Kim J.S."/>
            <person name="Kim D.S."/>
            <person name="Ko S.H."/>
            <person name="Yang S.H."/>
            <person name="Shin Y.K."/>
            <person name="Lee J.S."/>
        </authorList>
    </citation>
    <scope>NUCLEOTIDE SEQUENCE [LARGE SCALE GENOMIC DNA]</scope>
    <source>
        <strain evidence="2 3">KCTC 39748</strain>
    </source>
</reference>
<organism evidence="2 3">
    <name type="scientific">Nocardioides baekrokdamisoli</name>
    <dbReference type="NCBI Taxonomy" id="1804624"/>
    <lineage>
        <taxon>Bacteria</taxon>
        <taxon>Bacillati</taxon>
        <taxon>Actinomycetota</taxon>
        <taxon>Actinomycetes</taxon>
        <taxon>Propionibacteriales</taxon>
        <taxon>Nocardioidaceae</taxon>
        <taxon>Nocardioides</taxon>
    </lineage>
</organism>
<dbReference type="Pfam" id="PF00903">
    <property type="entry name" value="Glyoxalase"/>
    <property type="match status" value="1"/>
</dbReference>